<gene>
    <name evidence="2" type="ORF">Purlil1_8369</name>
</gene>
<dbReference type="EMBL" id="JAWRVI010000033">
    <property type="protein sequence ID" value="KAK4087294.1"/>
    <property type="molecule type" value="Genomic_DNA"/>
</dbReference>
<dbReference type="Proteomes" id="UP001287286">
    <property type="component" value="Unassembled WGS sequence"/>
</dbReference>
<feature type="region of interest" description="Disordered" evidence="1">
    <location>
        <begin position="307"/>
        <end position="326"/>
    </location>
</feature>
<protein>
    <submittedName>
        <fullName evidence="2">Uncharacterized protein</fullName>
    </submittedName>
</protein>
<sequence length="326" mass="34850">MKASCLAPLGRSRARGRDIQQSSSARPNPLESVCPCVVVRVTTACLHSYFVCPKAAFFCALSRTATLHGDALLPKASLLHPGIQFLGAVYAQPRIESRHITSPSQGQGLLSPLTFLSRGPGCHLRGLAAGVSLTCLSSCPGPLQPPPLSFRGMQVVVTFFAATSWRMPLRLRRRLIVHSSVSSAHAVMRDAILDSRHHRRRRLRIRLRAPPQSTIPSVISPPASTATPTTDRVGPYPRTTVQYAAIIGRTKTRSPSPTSSPTSATRCQAHPCHADRNVTSAPCDFLPQSTTTCQVLRVDAAVAAWPSVPAPSAPSTTSCVPPPPSD</sequence>
<feature type="region of interest" description="Disordered" evidence="1">
    <location>
        <begin position="214"/>
        <end position="236"/>
    </location>
</feature>
<feature type="compositionally biased region" description="Low complexity" evidence="1">
    <location>
        <begin position="214"/>
        <end position="230"/>
    </location>
</feature>
<reference evidence="2 3" key="1">
    <citation type="journal article" date="2024" name="Microbiol. Resour. Announc.">
        <title>Genome annotations for the ascomycete fungi Trichoderma harzianum, Trichoderma aggressivum, and Purpureocillium lilacinum.</title>
        <authorList>
            <person name="Beijen E.P.W."/>
            <person name="Ohm R.A."/>
        </authorList>
    </citation>
    <scope>NUCLEOTIDE SEQUENCE [LARGE SCALE GENOMIC DNA]</scope>
    <source>
        <strain evidence="2 3">CBS 150709</strain>
    </source>
</reference>
<organism evidence="2 3">
    <name type="scientific">Purpureocillium lilacinum</name>
    <name type="common">Paecilomyces lilacinus</name>
    <dbReference type="NCBI Taxonomy" id="33203"/>
    <lineage>
        <taxon>Eukaryota</taxon>
        <taxon>Fungi</taxon>
        <taxon>Dikarya</taxon>
        <taxon>Ascomycota</taxon>
        <taxon>Pezizomycotina</taxon>
        <taxon>Sordariomycetes</taxon>
        <taxon>Hypocreomycetidae</taxon>
        <taxon>Hypocreales</taxon>
        <taxon>Ophiocordycipitaceae</taxon>
        <taxon>Purpureocillium</taxon>
    </lineage>
</organism>
<accession>A0ABR0BTA3</accession>
<proteinExistence type="predicted"/>
<evidence type="ECO:0000313" key="3">
    <source>
        <dbReference type="Proteomes" id="UP001287286"/>
    </source>
</evidence>
<keyword evidence="3" id="KW-1185">Reference proteome</keyword>
<comment type="caution">
    <text evidence="2">The sequence shown here is derived from an EMBL/GenBank/DDBJ whole genome shotgun (WGS) entry which is preliminary data.</text>
</comment>
<name>A0ABR0BTA3_PURLI</name>
<feature type="region of interest" description="Disordered" evidence="1">
    <location>
        <begin position="1"/>
        <end position="29"/>
    </location>
</feature>
<evidence type="ECO:0000313" key="2">
    <source>
        <dbReference type="EMBL" id="KAK4087294.1"/>
    </source>
</evidence>
<evidence type="ECO:0000256" key="1">
    <source>
        <dbReference type="SAM" id="MobiDB-lite"/>
    </source>
</evidence>